<gene>
    <name evidence="1" type="ORF">Cvel_9023</name>
</gene>
<evidence type="ECO:0008006" key="2">
    <source>
        <dbReference type="Google" id="ProtNLM"/>
    </source>
</evidence>
<dbReference type="InterPro" id="IPR011989">
    <property type="entry name" value="ARM-like"/>
</dbReference>
<reference evidence="1" key="1">
    <citation type="submission" date="2014-11" db="EMBL/GenBank/DDBJ databases">
        <authorList>
            <person name="Otto D Thomas"/>
            <person name="Naeem Raeece"/>
        </authorList>
    </citation>
    <scope>NUCLEOTIDE SEQUENCE</scope>
</reference>
<name>A0A0G4HWE2_9ALVE</name>
<proteinExistence type="predicted"/>
<protein>
    <recommendedName>
        <fullName evidence="2">Armadillo repeat-containing protein 8</fullName>
    </recommendedName>
</protein>
<accession>A0A0G4HWE2</accession>
<dbReference type="Gene3D" id="1.25.10.10">
    <property type="entry name" value="Leucine-rich Repeat Variant"/>
    <property type="match status" value="1"/>
</dbReference>
<evidence type="ECO:0000313" key="1">
    <source>
        <dbReference type="EMBL" id="CEM48791.1"/>
    </source>
</evidence>
<sequence>MYMTCEPSVGYVNPNTKPFPTSTLTHAYGLWSIPQLTEQLQTKDYVLIKKCLTSLTDLLRCHERVREAERAGMLPVLAHHLETGDSAVRSLTAQCYSCIVVDSYGRGAFIDKEKPNLVQMRKHLVDECVPVRFFVAKALKYLSQFSESAAAVQSAGYVEDLYALVCHGKAENAGGKVATLAEGEPQLEIRETLIEALTALSRQNAAALAEAKNHSGQKELACVRYVRDLFHLPIGEGREAFLNVLMVKTLDLCIAIALLPEIKDGMIEAGCVGLVGSILAESAPRPSEAGAAGGGVHQDEKGCLASDKFTPLFQNILMEDSAAVVSHALQALHYLCEYPTARFALRYLEPSISEYLSDGLQDQDAVMFGKKCVAQLTWEP</sequence>
<dbReference type="PANTHER" id="PTHR15599">
    <property type="entry name" value="RTDR1"/>
    <property type="match status" value="1"/>
</dbReference>
<dbReference type="VEuPathDB" id="CryptoDB:Cvel_9023"/>
<dbReference type="PANTHER" id="PTHR15599:SF1">
    <property type="entry name" value="RADIAL SPOKE HEAD 14 HOMOLOG"/>
    <property type="match status" value="1"/>
</dbReference>
<dbReference type="InterPro" id="IPR016024">
    <property type="entry name" value="ARM-type_fold"/>
</dbReference>
<dbReference type="AlphaFoldDB" id="A0A0G4HWE2"/>
<dbReference type="SUPFAM" id="SSF48371">
    <property type="entry name" value="ARM repeat"/>
    <property type="match status" value="1"/>
</dbReference>
<organism evidence="1">
    <name type="scientific">Chromera velia CCMP2878</name>
    <dbReference type="NCBI Taxonomy" id="1169474"/>
    <lineage>
        <taxon>Eukaryota</taxon>
        <taxon>Sar</taxon>
        <taxon>Alveolata</taxon>
        <taxon>Colpodellida</taxon>
        <taxon>Chromeraceae</taxon>
        <taxon>Chromera</taxon>
    </lineage>
</organism>
<dbReference type="EMBL" id="CDMZ01004148">
    <property type="protein sequence ID" value="CEM48791.1"/>
    <property type="molecule type" value="Genomic_DNA"/>
</dbReference>
<dbReference type="InterPro" id="IPR042856">
    <property type="entry name" value="RSP14"/>
</dbReference>